<sequence>MNKMTFWLAWHGHRFQKICQEMIIAIKQLNIQLSNPQEIKKTLTTGICSRSIHAYNACA</sequence>
<dbReference type="KEGG" id="jsv:CNX70_25265"/>
<organism evidence="1 2">
    <name type="scientific">Janthinobacterium svalbardensis</name>
    <dbReference type="NCBI Taxonomy" id="368607"/>
    <lineage>
        <taxon>Bacteria</taxon>
        <taxon>Pseudomonadati</taxon>
        <taxon>Pseudomonadota</taxon>
        <taxon>Betaproteobacteria</taxon>
        <taxon>Burkholderiales</taxon>
        <taxon>Oxalobacteraceae</taxon>
        <taxon>Janthinobacterium</taxon>
    </lineage>
</organism>
<name>A0A290X1S8_9BURK</name>
<evidence type="ECO:0000313" key="1">
    <source>
        <dbReference type="EMBL" id="ATD63091.1"/>
    </source>
</evidence>
<proteinExistence type="predicted"/>
<dbReference type="EMBL" id="CP023422">
    <property type="protein sequence ID" value="ATD63091.1"/>
    <property type="molecule type" value="Genomic_DNA"/>
</dbReference>
<keyword evidence="2" id="KW-1185">Reference proteome</keyword>
<dbReference type="AlphaFoldDB" id="A0A290X1S8"/>
<evidence type="ECO:0000313" key="2">
    <source>
        <dbReference type="Proteomes" id="UP000218437"/>
    </source>
</evidence>
<dbReference type="Proteomes" id="UP000218437">
    <property type="component" value="Chromosome"/>
</dbReference>
<reference evidence="1 2" key="1">
    <citation type="submission" date="2017-09" db="EMBL/GenBank/DDBJ databases">
        <title>Complete genome sequence of Janthinobacterium svalbardensis PAMC 27463.</title>
        <authorList>
            <person name="Cho Y.-J."/>
            <person name="Cho A."/>
            <person name="Kim O.-S."/>
            <person name="Lee J.-I."/>
        </authorList>
    </citation>
    <scope>NUCLEOTIDE SEQUENCE [LARGE SCALE GENOMIC DNA]</scope>
    <source>
        <strain evidence="1 2">PAMC 27463</strain>
    </source>
</reference>
<accession>A0A290X1S8</accession>
<protein>
    <submittedName>
        <fullName evidence="1">Uncharacterized protein</fullName>
    </submittedName>
</protein>
<gene>
    <name evidence="1" type="ORF">CNX70_25265</name>
</gene>